<keyword evidence="1" id="KW-1133">Transmembrane helix</keyword>
<feature type="transmembrane region" description="Helical" evidence="1">
    <location>
        <begin position="45"/>
        <end position="66"/>
    </location>
</feature>
<sequence>MTNNSSLPNRLIKENLIKNILILFLSVILYTPLLNSFRNIQEGELNIFFIIISLLLTAVCQANFSFTYEKSRIDILSTRLLSHVTTFIFMLLCALLLESMVITVGIIYPSLYTISFAFTVLLYLGIALFDFWDLLRNENKV</sequence>
<evidence type="ECO:0000256" key="1">
    <source>
        <dbReference type="SAM" id="Phobius"/>
    </source>
</evidence>
<dbReference type="EMBL" id="MFJR01000015">
    <property type="protein sequence ID" value="OGG25725.1"/>
    <property type="molecule type" value="Genomic_DNA"/>
</dbReference>
<keyword evidence="1" id="KW-0472">Membrane</keyword>
<name>A0A1F6AM14_9BACT</name>
<dbReference type="AlphaFoldDB" id="A0A1F6AM14"/>
<protein>
    <submittedName>
        <fullName evidence="2">Uncharacterized protein</fullName>
    </submittedName>
</protein>
<keyword evidence="1" id="KW-0812">Transmembrane</keyword>
<feature type="transmembrane region" description="Helical" evidence="1">
    <location>
        <begin position="114"/>
        <end position="135"/>
    </location>
</feature>
<dbReference type="Proteomes" id="UP000176609">
    <property type="component" value="Unassembled WGS sequence"/>
</dbReference>
<gene>
    <name evidence="2" type="ORF">A2960_05240</name>
</gene>
<accession>A0A1F6AM14</accession>
<evidence type="ECO:0000313" key="2">
    <source>
        <dbReference type="EMBL" id="OGG25725.1"/>
    </source>
</evidence>
<feature type="transmembrane region" description="Helical" evidence="1">
    <location>
        <begin position="87"/>
        <end position="108"/>
    </location>
</feature>
<evidence type="ECO:0000313" key="3">
    <source>
        <dbReference type="Proteomes" id="UP000176609"/>
    </source>
</evidence>
<organism evidence="2 3">
    <name type="scientific">Candidatus Gottesmanbacteria bacterium RIFCSPLOWO2_01_FULL_39_12b</name>
    <dbReference type="NCBI Taxonomy" id="1798388"/>
    <lineage>
        <taxon>Bacteria</taxon>
        <taxon>Candidatus Gottesmaniibacteriota</taxon>
    </lineage>
</organism>
<comment type="caution">
    <text evidence="2">The sequence shown here is derived from an EMBL/GenBank/DDBJ whole genome shotgun (WGS) entry which is preliminary data.</text>
</comment>
<proteinExistence type="predicted"/>
<feature type="transmembrane region" description="Helical" evidence="1">
    <location>
        <begin position="16"/>
        <end position="33"/>
    </location>
</feature>
<reference evidence="2 3" key="1">
    <citation type="journal article" date="2016" name="Nat. Commun.">
        <title>Thousands of microbial genomes shed light on interconnected biogeochemical processes in an aquifer system.</title>
        <authorList>
            <person name="Anantharaman K."/>
            <person name="Brown C.T."/>
            <person name="Hug L.A."/>
            <person name="Sharon I."/>
            <person name="Castelle C.J."/>
            <person name="Probst A.J."/>
            <person name="Thomas B.C."/>
            <person name="Singh A."/>
            <person name="Wilkins M.J."/>
            <person name="Karaoz U."/>
            <person name="Brodie E.L."/>
            <person name="Williams K.H."/>
            <person name="Hubbard S.S."/>
            <person name="Banfield J.F."/>
        </authorList>
    </citation>
    <scope>NUCLEOTIDE SEQUENCE [LARGE SCALE GENOMIC DNA]</scope>
</reference>